<accession>A0ABU3PS90</accession>
<protein>
    <submittedName>
        <fullName evidence="1">Uncharacterized protein</fullName>
    </submittedName>
</protein>
<reference evidence="1 2" key="1">
    <citation type="submission" date="2023-08" db="EMBL/GenBank/DDBJ databases">
        <title>Nocardioides seae sp. nov., a bacterium isolated from a soil.</title>
        <authorList>
            <person name="Wang X."/>
        </authorList>
    </citation>
    <scope>NUCLEOTIDE SEQUENCE [LARGE SCALE GENOMIC DNA]</scope>
    <source>
        <strain evidence="1 2">YZH12</strain>
    </source>
</reference>
<evidence type="ECO:0000313" key="1">
    <source>
        <dbReference type="EMBL" id="MDT9592104.1"/>
    </source>
</evidence>
<evidence type="ECO:0000313" key="2">
    <source>
        <dbReference type="Proteomes" id="UP001268542"/>
    </source>
</evidence>
<dbReference type="RefSeq" id="WP_315731318.1">
    <property type="nucleotide sequence ID" value="NZ_JAVYII010000001.1"/>
</dbReference>
<dbReference type="Proteomes" id="UP001268542">
    <property type="component" value="Unassembled WGS sequence"/>
</dbReference>
<proteinExistence type="predicted"/>
<name>A0ABU3PS90_9ACTN</name>
<keyword evidence="2" id="KW-1185">Reference proteome</keyword>
<organism evidence="1 2">
    <name type="scientific">Nocardioides imazamoxiresistens</name>
    <dbReference type="NCBI Taxonomy" id="3231893"/>
    <lineage>
        <taxon>Bacteria</taxon>
        <taxon>Bacillati</taxon>
        <taxon>Actinomycetota</taxon>
        <taxon>Actinomycetes</taxon>
        <taxon>Propionibacteriales</taxon>
        <taxon>Nocardioidaceae</taxon>
        <taxon>Nocardioides</taxon>
    </lineage>
</organism>
<sequence>MGWEEEWATEVVGTPLATRVTVTRLQGAGTAFDVELVPGRGTRWIAVGRAVRGLAQGGTSVSSAFAVEAGATRPTVRLRWRDSHLGEVRAADLPLSAA</sequence>
<dbReference type="EMBL" id="JAVYII010000001">
    <property type="protein sequence ID" value="MDT9592104.1"/>
    <property type="molecule type" value="Genomic_DNA"/>
</dbReference>
<gene>
    <name evidence="1" type="ORF">RDV89_03445</name>
</gene>
<comment type="caution">
    <text evidence="1">The sequence shown here is derived from an EMBL/GenBank/DDBJ whole genome shotgun (WGS) entry which is preliminary data.</text>
</comment>